<evidence type="ECO:0000256" key="5">
    <source>
        <dbReference type="ARBA" id="ARBA00023027"/>
    </source>
</evidence>
<keyword evidence="6 7" id="KW-0456">Lyase</keyword>
<evidence type="ECO:0000256" key="6">
    <source>
        <dbReference type="ARBA" id="ARBA00023239"/>
    </source>
</evidence>
<keyword evidence="11" id="KW-1185">Reference proteome</keyword>
<evidence type="ECO:0000256" key="3">
    <source>
        <dbReference type="ARBA" id="ARBA00008178"/>
    </source>
</evidence>
<dbReference type="SUPFAM" id="SSF51735">
    <property type="entry name" value="NAD(P)-binding Rossmann-fold domains"/>
    <property type="match status" value="1"/>
</dbReference>
<protein>
    <recommendedName>
        <fullName evidence="4 7">dTDP-glucose 4,6-dehydratase</fullName>
        <ecNumber evidence="4 7">4.2.1.46</ecNumber>
    </recommendedName>
</protein>
<dbReference type="AlphaFoldDB" id="A0A6L7GA15"/>
<comment type="catalytic activity">
    <reaction evidence="1 7">
        <text>dTDP-alpha-D-glucose = dTDP-4-dehydro-6-deoxy-alpha-D-glucose + H2O</text>
        <dbReference type="Rhea" id="RHEA:17221"/>
        <dbReference type="ChEBI" id="CHEBI:15377"/>
        <dbReference type="ChEBI" id="CHEBI:57477"/>
        <dbReference type="ChEBI" id="CHEBI:57649"/>
        <dbReference type="EC" id="4.2.1.46"/>
    </reaction>
</comment>
<comment type="similarity">
    <text evidence="3 7">Belongs to the NAD(P)-dependent epimerase/dehydratase family. dTDP-glucose dehydratase subfamily.</text>
</comment>
<sequence length="357" mass="38982">MKLLITGGAGFIGSAVARLAMEEGCHVVVLDALTYAACPANLAPVEGLPGYAFERADIRDRTLLERIFARHRPDAVLHLAAESHVDRSIDGPDAFIDTNITGTFYLLEAARSHWQARGRPAGFRFLQVSTDEVWGSLGPEGQFSEDSPQAPNSPYAASKSAADQLVRAWGATYGLPVLITNCSNNYGPYHFPEKLIPLTILQALAGKPIPVYGDGAQVRDWLYVEDHARALLTVLRRGEPGRRYAIGGTGEVSNLELVQKICALLDDRRPRALPHATLITHVPDRPGHDRRYAIDATRIRQELGWTPSVSLDQGLAHTVDWFLANPGWWRVLQARGGLGQRLGLGPAALRPEGTVLQ</sequence>
<dbReference type="EMBL" id="WUMU01000035">
    <property type="protein sequence ID" value="MXN20789.1"/>
    <property type="molecule type" value="Genomic_DNA"/>
</dbReference>
<proteinExistence type="inferred from homology"/>
<dbReference type="Gene3D" id="3.90.25.10">
    <property type="entry name" value="UDP-galactose 4-epimerase, domain 1"/>
    <property type="match status" value="1"/>
</dbReference>
<keyword evidence="5" id="KW-0520">NAD</keyword>
<dbReference type="RefSeq" id="WP_160896910.1">
    <property type="nucleotide sequence ID" value="NZ_WUMU01000035.1"/>
</dbReference>
<dbReference type="Proteomes" id="UP000477911">
    <property type="component" value="Unassembled WGS sequence"/>
</dbReference>
<dbReference type="InterPro" id="IPR016040">
    <property type="entry name" value="NAD(P)-bd_dom"/>
</dbReference>
<dbReference type="Pfam" id="PF16363">
    <property type="entry name" value="GDP_Man_Dehyd"/>
    <property type="match status" value="1"/>
</dbReference>
<accession>A0A6L7GA15</accession>
<feature type="domain" description="NAD(P)-binding" evidence="9">
    <location>
        <begin position="4"/>
        <end position="317"/>
    </location>
</feature>
<dbReference type="Gene3D" id="3.40.50.720">
    <property type="entry name" value="NAD(P)-binding Rossmann-like Domain"/>
    <property type="match status" value="1"/>
</dbReference>
<evidence type="ECO:0000256" key="4">
    <source>
        <dbReference type="ARBA" id="ARBA00011990"/>
    </source>
</evidence>
<dbReference type="InterPro" id="IPR036291">
    <property type="entry name" value="NAD(P)-bd_dom_sf"/>
</dbReference>
<feature type="region of interest" description="Disordered" evidence="8">
    <location>
        <begin position="137"/>
        <end position="156"/>
    </location>
</feature>
<name>A0A6L7GA15_9RHOB</name>
<evidence type="ECO:0000259" key="9">
    <source>
        <dbReference type="Pfam" id="PF16363"/>
    </source>
</evidence>
<evidence type="ECO:0000256" key="2">
    <source>
        <dbReference type="ARBA" id="ARBA00001911"/>
    </source>
</evidence>
<evidence type="ECO:0000313" key="10">
    <source>
        <dbReference type="EMBL" id="MXN20789.1"/>
    </source>
</evidence>
<evidence type="ECO:0000256" key="7">
    <source>
        <dbReference type="RuleBase" id="RU004473"/>
    </source>
</evidence>
<comment type="caution">
    <text evidence="10">The sequence shown here is derived from an EMBL/GenBank/DDBJ whole genome shotgun (WGS) entry which is preliminary data.</text>
</comment>
<dbReference type="CDD" id="cd05246">
    <property type="entry name" value="dTDP_GD_SDR_e"/>
    <property type="match status" value="1"/>
</dbReference>
<organism evidence="10 11">
    <name type="scientific">Pseudooceanicola albus</name>
    <dbReference type="NCBI Taxonomy" id="2692189"/>
    <lineage>
        <taxon>Bacteria</taxon>
        <taxon>Pseudomonadati</taxon>
        <taxon>Pseudomonadota</taxon>
        <taxon>Alphaproteobacteria</taxon>
        <taxon>Rhodobacterales</taxon>
        <taxon>Paracoccaceae</taxon>
        <taxon>Pseudooceanicola</taxon>
    </lineage>
</organism>
<dbReference type="EC" id="4.2.1.46" evidence="4 7"/>
<evidence type="ECO:0000256" key="8">
    <source>
        <dbReference type="SAM" id="MobiDB-lite"/>
    </source>
</evidence>
<dbReference type="NCBIfam" id="TIGR01181">
    <property type="entry name" value="dTDP_gluc_dehyt"/>
    <property type="match status" value="1"/>
</dbReference>
<comment type="cofactor">
    <cofactor evidence="2 7">
        <name>NAD(+)</name>
        <dbReference type="ChEBI" id="CHEBI:57540"/>
    </cofactor>
</comment>
<evidence type="ECO:0000256" key="1">
    <source>
        <dbReference type="ARBA" id="ARBA00001539"/>
    </source>
</evidence>
<evidence type="ECO:0000313" key="11">
    <source>
        <dbReference type="Proteomes" id="UP000477911"/>
    </source>
</evidence>
<dbReference type="InterPro" id="IPR005888">
    <property type="entry name" value="dTDP_Gluc_deHydtase"/>
</dbReference>
<dbReference type="GO" id="GO:0009225">
    <property type="term" value="P:nucleotide-sugar metabolic process"/>
    <property type="evidence" value="ECO:0007669"/>
    <property type="project" value="InterPro"/>
</dbReference>
<gene>
    <name evidence="10" type="primary">rfbB</name>
    <name evidence="10" type="ORF">GR170_23420</name>
</gene>
<reference evidence="10 11" key="1">
    <citation type="submission" date="2019-12" db="EMBL/GenBank/DDBJ databases">
        <authorList>
            <person name="Li M."/>
        </authorList>
    </citation>
    <scope>NUCLEOTIDE SEQUENCE [LARGE SCALE GENOMIC DNA]</scope>
    <source>
        <strain evidence="10 11">GBMRC 2024</strain>
    </source>
</reference>
<dbReference type="GO" id="GO:0008460">
    <property type="term" value="F:dTDP-glucose 4,6-dehydratase activity"/>
    <property type="evidence" value="ECO:0007669"/>
    <property type="project" value="UniProtKB-EC"/>
</dbReference>
<dbReference type="PANTHER" id="PTHR43000">
    <property type="entry name" value="DTDP-D-GLUCOSE 4,6-DEHYDRATASE-RELATED"/>
    <property type="match status" value="1"/>
</dbReference>